<evidence type="ECO:0000256" key="2">
    <source>
        <dbReference type="ARBA" id="ARBA00008290"/>
    </source>
</evidence>
<dbReference type="EMBL" id="WNKU01000028">
    <property type="protein sequence ID" value="MTV50569.1"/>
    <property type="molecule type" value="Genomic_DNA"/>
</dbReference>
<dbReference type="NCBIfam" id="NF002600">
    <property type="entry name" value="PRK02256.1"/>
    <property type="match status" value="1"/>
</dbReference>
<name>A0A6I3SNU5_HELMO</name>
<dbReference type="Pfam" id="PF02127">
    <property type="entry name" value="Peptidase_M18"/>
    <property type="match status" value="1"/>
</dbReference>
<keyword evidence="5 9" id="KW-0479">Metal-binding</keyword>
<dbReference type="GO" id="GO:0008270">
    <property type="term" value="F:zinc ion binding"/>
    <property type="evidence" value="ECO:0007669"/>
    <property type="project" value="InterPro"/>
</dbReference>
<keyword evidence="4 9" id="KW-0645">Protease</keyword>
<dbReference type="Gene3D" id="3.40.630.10">
    <property type="entry name" value="Zn peptidases"/>
    <property type="match status" value="1"/>
</dbReference>
<dbReference type="SUPFAM" id="SSF53187">
    <property type="entry name" value="Zn-dependent exopeptidases"/>
    <property type="match status" value="1"/>
</dbReference>
<keyword evidence="6 9" id="KW-0378">Hydrolase</keyword>
<proteinExistence type="inferred from homology"/>
<evidence type="ECO:0000256" key="3">
    <source>
        <dbReference type="ARBA" id="ARBA00022438"/>
    </source>
</evidence>
<evidence type="ECO:0000256" key="1">
    <source>
        <dbReference type="ARBA" id="ARBA00001947"/>
    </source>
</evidence>
<keyword evidence="12" id="KW-1185">Reference proteome</keyword>
<evidence type="ECO:0000256" key="4">
    <source>
        <dbReference type="ARBA" id="ARBA00022670"/>
    </source>
</evidence>
<dbReference type="Proteomes" id="UP000430670">
    <property type="component" value="Unassembled WGS sequence"/>
</dbReference>
<comment type="similarity">
    <text evidence="2 9">Belongs to the peptidase M18 family.</text>
</comment>
<dbReference type="InterPro" id="IPR001948">
    <property type="entry name" value="Peptidase_M18"/>
</dbReference>
<evidence type="ECO:0000256" key="6">
    <source>
        <dbReference type="ARBA" id="ARBA00022801"/>
    </source>
</evidence>
<dbReference type="GO" id="GO:0004177">
    <property type="term" value="F:aminopeptidase activity"/>
    <property type="evidence" value="ECO:0007669"/>
    <property type="project" value="UniProtKB-KW"/>
</dbReference>
<reference evidence="11 12" key="1">
    <citation type="submission" date="2019-11" db="EMBL/GenBank/DDBJ databases">
        <title>Whole-genome sequence of a the green, strictly anaerobic photosynthetic bacterium Heliobacillus mobilis DSM 6151.</title>
        <authorList>
            <person name="Kyndt J.A."/>
            <person name="Meyer T.E."/>
        </authorList>
    </citation>
    <scope>NUCLEOTIDE SEQUENCE [LARGE SCALE GENOMIC DNA]</scope>
    <source>
        <strain evidence="11 12">DSM 6151</strain>
    </source>
</reference>
<evidence type="ECO:0000313" key="12">
    <source>
        <dbReference type="Proteomes" id="UP000430670"/>
    </source>
</evidence>
<evidence type="ECO:0000256" key="7">
    <source>
        <dbReference type="ARBA" id="ARBA00022833"/>
    </source>
</evidence>
<comment type="cofactor">
    <cofactor evidence="1 10">
        <name>Zn(2+)</name>
        <dbReference type="ChEBI" id="CHEBI:29105"/>
    </cofactor>
</comment>
<evidence type="ECO:0000256" key="5">
    <source>
        <dbReference type="ARBA" id="ARBA00022723"/>
    </source>
</evidence>
<dbReference type="GO" id="GO:0008237">
    <property type="term" value="F:metallopeptidase activity"/>
    <property type="evidence" value="ECO:0007669"/>
    <property type="project" value="UniProtKB-KW"/>
</dbReference>
<evidence type="ECO:0000256" key="9">
    <source>
        <dbReference type="RuleBase" id="RU004386"/>
    </source>
</evidence>
<dbReference type="PRINTS" id="PR00932">
    <property type="entry name" value="AMINO1PTASE"/>
</dbReference>
<gene>
    <name evidence="11" type="ORF">GJ688_16610</name>
</gene>
<accession>A0A6I3SNU5</accession>
<dbReference type="InterPro" id="IPR023358">
    <property type="entry name" value="Peptidase_M18_dom2"/>
</dbReference>
<protein>
    <recommendedName>
        <fullName evidence="10">M18 family aminopeptidase</fullName>
        <ecNumber evidence="10">3.4.11.-</ecNumber>
    </recommendedName>
</protein>
<evidence type="ECO:0000256" key="8">
    <source>
        <dbReference type="ARBA" id="ARBA00023049"/>
    </source>
</evidence>
<organism evidence="11 12">
    <name type="scientific">Heliobacterium mobile</name>
    <name type="common">Heliobacillus mobilis</name>
    <dbReference type="NCBI Taxonomy" id="28064"/>
    <lineage>
        <taxon>Bacteria</taxon>
        <taxon>Bacillati</taxon>
        <taxon>Bacillota</taxon>
        <taxon>Clostridia</taxon>
        <taxon>Eubacteriales</taxon>
        <taxon>Heliobacteriaceae</taxon>
        <taxon>Heliobacterium</taxon>
    </lineage>
</organism>
<keyword evidence="7 9" id="KW-0862">Zinc</keyword>
<evidence type="ECO:0000313" key="11">
    <source>
        <dbReference type="EMBL" id="MTV50569.1"/>
    </source>
</evidence>
<dbReference type="AlphaFoldDB" id="A0A6I3SNU5"/>
<keyword evidence="8 9" id="KW-0482">Metalloprotease</keyword>
<dbReference type="PANTHER" id="PTHR28570:SF2">
    <property type="entry name" value="M18 FAMILY AMINOPEPTIDASE 1-RELATED"/>
    <property type="match status" value="1"/>
</dbReference>
<dbReference type="SUPFAM" id="SSF101821">
    <property type="entry name" value="Aminopeptidase/glucanase lid domain"/>
    <property type="match status" value="1"/>
</dbReference>
<dbReference type="GO" id="GO:0005737">
    <property type="term" value="C:cytoplasm"/>
    <property type="evidence" value="ECO:0007669"/>
    <property type="project" value="UniProtKB-ARBA"/>
</dbReference>
<dbReference type="GO" id="GO:0006508">
    <property type="term" value="P:proteolysis"/>
    <property type="evidence" value="ECO:0007669"/>
    <property type="project" value="UniProtKB-KW"/>
</dbReference>
<evidence type="ECO:0000256" key="10">
    <source>
        <dbReference type="RuleBase" id="RU004387"/>
    </source>
</evidence>
<dbReference type="PANTHER" id="PTHR28570">
    <property type="entry name" value="ASPARTYL AMINOPEPTIDASE"/>
    <property type="match status" value="1"/>
</dbReference>
<dbReference type="EC" id="3.4.11.-" evidence="10"/>
<keyword evidence="3 9" id="KW-0031">Aminopeptidase</keyword>
<sequence length="486" mass="53347">MGKKEGKNGKNCLAYKLEPVWDSLKAAEKEKVQAFAEGYKAFLSTAKTEREAVDYFQEKAIAQGYVPFAEKAGQGLKPGDKVFFVNRNKAILLVQIGKRPLSEGLALVGAHLDAPRIDLKPNPLYQDEKMVLFKTHYYGGIKKYQWLTLPLALHGVTVLGDGTLRKIAIGEKADDPVFTITDLLPHLAKDQMEKKMSEAVAGEGLNILVGGLPADEEKEDNGKEKHKERFKKAILELLHQMYGMTEEDFLTSEWQGVPAGSARDVGFDRAFVGGYGQDDRVCCYTAAEALFALTESEQTAAVLLVDKEETGSDSNTGMRSRFFENALAELVYASLPQGELTPPELIQRRCLFNTRALSADVTAGMDPNYENVLEEKNATRLGYGVAVSKYTGSRGKYGTSEANAEFMGEVRRIFRDAGIVWQSGELGKVDQGGGGTIAQFLAVYGMDVLDCGVPLLSMHAPFEVAHKADIYMSCQAYKVFLASAKK</sequence>
<dbReference type="Gene3D" id="2.30.250.10">
    <property type="entry name" value="Aminopeptidase i, Domain 2"/>
    <property type="match status" value="1"/>
</dbReference>
<comment type="caution">
    <text evidence="11">The sequence shown here is derived from an EMBL/GenBank/DDBJ whole genome shotgun (WGS) entry which is preliminary data.</text>
</comment>
<dbReference type="RefSeq" id="WP_170292093.1">
    <property type="nucleotide sequence ID" value="NZ_WNKU01000028.1"/>
</dbReference>